<dbReference type="EMBL" id="VSSQ01000019">
    <property type="protein sequence ID" value="MPL62919.1"/>
    <property type="molecule type" value="Genomic_DNA"/>
</dbReference>
<sequence length="154" mass="18161">MITITKKEEIVFNQIKIFHLEYEDGIPENIIKMELGMYEHELREILEELNSKNLIDYKEKKIKLSNFDIVINAVDSRKDVIKADLDAKEKKSLEIIESLADKDRIVPKYILEGNLLYEELKLTNFRMYHIILSLENKGIIKPISKTDGEYYLLL</sequence>
<gene>
    <name evidence="1" type="ORF">SDC9_08539</name>
</gene>
<comment type="caution">
    <text evidence="1">The sequence shown here is derived from an EMBL/GenBank/DDBJ whole genome shotgun (WGS) entry which is preliminary data.</text>
</comment>
<evidence type="ECO:0000313" key="1">
    <source>
        <dbReference type="EMBL" id="MPL62919.1"/>
    </source>
</evidence>
<reference evidence="1" key="1">
    <citation type="submission" date="2019-08" db="EMBL/GenBank/DDBJ databases">
        <authorList>
            <person name="Kucharzyk K."/>
            <person name="Murdoch R.W."/>
            <person name="Higgins S."/>
            <person name="Loffler F."/>
        </authorList>
    </citation>
    <scope>NUCLEOTIDE SEQUENCE</scope>
</reference>
<dbReference type="AlphaFoldDB" id="A0A644T820"/>
<protein>
    <submittedName>
        <fullName evidence="1">Uncharacterized protein</fullName>
    </submittedName>
</protein>
<accession>A0A644T820</accession>
<organism evidence="1">
    <name type="scientific">bioreactor metagenome</name>
    <dbReference type="NCBI Taxonomy" id="1076179"/>
    <lineage>
        <taxon>unclassified sequences</taxon>
        <taxon>metagenomes</taxon>
        <taxon>ecological metagenomes</taxon>
    </lineage>
</organism>
<proteinExistence type="predicted"/>
<name>A0A644T820_9ZZZZ</name>